<gene>
    <name evidence="17" type="ORF">I0K15_11200</name>
</gene>
<dbReference type="EMBL" id="CP064942">
    <property type="protein sequence ID" value="QPH52393.1"/>
    <property type="molecule type" value="Genomic_DNA"/>
</dbReference>
<dbReference type="InterPro" id="IPR036641">
    <property type="entry name" value="HPT_dom_sf"/>
</dbReference>
<dbReference type="InterPro" id="IPR004358">
    <property type="entry name" value="Sig_transdc_His_kin-like_C"/>
</dbReference>
<dbReference type="FunFam" id="3.30.565.10:FF:000016">
    <property type="entry name" value="Chemotaxis protein CheA, putative"/>
    <property type="match status" value="1"/>
</dbReference>
<dbReference type="SMART" id="SM01231">
    <property type="entry name" value="H-kinase_dim"/>
    <property type="match status" value="1"/>
</dbReference>
<dbReference type="PROSITE" id="PS50851">
    <property type="entry name" value="CHEW"/>
    <property type="match status" value="1"/>
</dbReference>
<dbReference type="PROSITE" id="PS50894">
    <property type="entry name" value="HPT"/>
    <property type="match status" value="1"/>
</dbReference>
<comment type="catalytic activity">
    <reaction evidence="1">
        <text>ATP + protein L-histidine = ADP + protein N-phospho-L-histidine.</text>
        <dbReference type="EC" id="2.7.13.3"/>
    </reaction>
</comment>
<feature type="region of interest" description="Disordered" evidence="13">
    <location>
        <begin position="235"/>
        <end position="265"/>
    </location>
</feature>
<organism evidence="17 18">
    <name type="scientific">Pontivivens ytuae</name>
    <dbReference type="NCBI Taxonomy" id="2789856"/>
    <lineage>
        <taxon>Bacteria</taxon>
        <taxon>Pseudomonadati</taxon>
        <taxon>Pseudomonadota</taxon>
        <taxon>Alphaproteobacteria</taxon>
        <taxon>Rhodobacterales</taxon>
        <taxon>Paracoccaceae</taxon>
        <taxon>Pontivivens</taxon>
    </lineage>
</organism>
<evidence type="ECO:0000256" key="5">
    <source>
        <dbReference type="ARBA" id="ARBA00022553"/>
    </source>
</evidence>
<dbReference type="AlphaFoldDB" id="A0A7S9LNK7"/>
<dbReference type="GO" id="GO:0005737">
    <property type="term" value="C:cytoplasm"/>
    <property type="evidence" value="ECO:0007669"/>
    <property type="project" value="InterPro"/>
</dbReference>
<evidence type="ECO:0000259" key="16">
    <source>
        <dbReference type="PROSITE" id="PS50894"/>
    </source>
</evidence>
<dbReference type="Gene3D" id="1.20.120.160">
    <property type="entry name" value="HPT domain"/>
    <property type="match status" value="1"/>
</dbReference>
<dbReference type="KEGG" id="poz:I0K15_11200"/>
<dbReference type="Pfam" id="PF02895">
    <property type="entry name" value="H-kinase_dim"/>
    <property type="match status" value="1"/>
</dbReference>
<evidence type="ECO:0000256" key="11">
    <source>
        <dbReference type="ARBA" id="ARBA00035100"/>
    </source>
</evidence>
<dbReference type="GO" id="GO:0000155">
    <property type="term" value="F:phosphorelay sensor kinase activity"/>
    <property type="evidence" value="ECO:0007669"/>
    <property type="project" value="InterPro"/>
</dbReference>
<keyword evidence="9" id="KW-0067">ATP-binding</keyword>
<dbReference type="PRINTS" id="PR00344">
    <property type="entry name" value="BCTRLSENSOR"/>
</dbReference>
<evidence type="ECO:0000256" key="4">
    <source>
        <dbReference type="ARBA" id="ARBA00022500"/>
    </source>
</evidence>
<keyword evidence="10" id="KW-0902">Two-component regulatory system</keyword>
<evidence type="ECO:0000256" key="12">
    <source>
        <dbReference type="PROSITE-ProRule" id="PRU00110"/>
    </source>
</evidence>
<evidence type="ECO:0000259" key="14">
    <source>
        <dbReference type="PROSITE" id="PS50109"/>
    </source>
</evidence>
<dbReference type="SUPFAM" id="SSF47384">
    <property type="entry name" value="Homodimeric domain of signal transducing histidine kinase"/>
    <property type="match status" value="1"/>
</dbReference>
<dbReference type="SMART" id="SM00260">
    <property type="entry name" value="CheW"/>
    <property type="match status" value="1"/>
</dbReference>
<dbReference type="Gene3D" id="3.30.565.10">
    <property type="entry name" value="Histidine kinase-like ATPase, C-terminal domain"/>
    <property type="match status" value="1"/>
</dbReference>
<sequence>MAGDDEKYRDLFFAEADELVSELQEMLAKLRGGARDDEVVHAAFRAVHSVKGGAAAFGLHELIEFAHLFESVMDACRKDAAALQDRTIDVLIRATDVMQDLLECAQSGRAPAAEARQRVEEDLRACIDAPAPKSEPAQPAPEVQATDATGKATEMAITFAPADDFILCGHDPLRVVRAARNIGLSDVSVEGTVASLDELDPMVCPFRWTLTFKGADPATLRDFFAVYDLSAKVDGLPPPQVDPTPKPKLRPSDGDGEPAGMGRGTGFAKSLRVELPRIDRLVNLVGEVVILQAALAQDLRGIDAQGGTTESRISRSLETLSRQVREMQDSVMAIRAQPIKSVFSRMPRVVRDLADMLGREVRLDVSGEQTEVDTTVIEELVEPLTHMLRNAMDHGIETPEDREAAGKSRQGHIHLAAEHRGERVVITVSDDGRGIDRSRVAAIALERGLIGSTEGLSPDDIDNLIFLPGFSTASKVSEVSGRGVGMDVVKRKIQALGGRCSLRSTPGQGTEIQITLPLTLAVLDGMVVETSGEQYVLPLSVVVETVRLSELKVEELPGGAQVIGRRGEYLARHDLSHLLGLPRSAEPDMILIIEAEDEGRIGLAVDGVIGQRQVVLKSLEANYRSIEGVSGATILGDGRVALIIDPTALLALERRSGAAIANTAMPAARQETIH</sequence>
<dbReference type="SMART" id="SM00387">
    <property type="entry name" value="HATPase_c"/>
    <property type="match status" value="1"/>
</dbReference>
<dbReference type="CDD" id="cd00731">
    <property type="entry name" value="CheA_reg"/>
    <property type="match status" value="1"/>
</dbReference>
<reference evidence="17 18" key="1">
    <citation type="submission" date="2020-11" db="EMBL/GenBank/DDBJ databases">
        <title>Description of Pontivivens ytuae sp. nov. isolated from deep sea sediment of Mariana Trench.</title>
        <authorList>
            <person name="Wang Z."/>
            <person name="Sun Q.-L."/>
            <person name="Xu X.-D."/>
            <person name="Tang Y.-Z."/>
            <person name="Zhang J."/>
        </authorList>
    </citation>
    <scope>NUCLEOTIDE SEQUENCE [LARGE SCALE GENOMIC DNA]</scope>
    <source>
        <strain evidence="17 18">MT2928</strain>
    </source>
</reference>
<dbReference type="PROSITE" id="PS50109">
    <property type="entry name" value="HIS_KIN"/>
    <property type="match status" value="1"/>
</dbReference>
<comment type="function">
    <text evidence="11">Involved in the transmission of sensory signals from the chemoreceptors to the flagellar motors. CheA is autophosphorylated; it can transfer its phosphate group to either CheB or CheY.</text>
</comment>
<dbReference type="Pfam" id="PF02518">
    <property type="entry name" value="HATPase_c"/>
    <property type="match status" value="1"/>
</dbReference>
<keyword evidence="18" id="KW-1185">Reference proteome</keyword>
<feature type="modified residue" description="Phosphohistidine" evidence="12">
    <location>
        <position position="48"/>
    </location>
</feature>
<dbReference type="FunFam" id="2.30.30.40:FF:000048">
    <property type="entry name" value="Chemotaxis protein CheA, putative"/>
    <property type="match status" value="1"/>
</dbReference>
<dbReference type="CDD" id="cd00088">
    <property type="entry name" value="HPT"/>
    <property type="match status" value="1"/>
</dbReference>
<evidence type="ECO:0000313" key="17">
    <source>
        <dbReference type="EMBL" id="QPH52393.1"/>
    </source>
</evidence>
<dbReference type="InterPro" id="IPR036097">
    <property type="entry name" value="HisK_dim/P_sf"/>
</dbReference>
<dbReference type="InterPro" id="IPR036061">
    <property type="entry name" value="CheW-like_dom_sf"/>
</dbReference>
<evidence type="ECO:0000256" key="13">
    <source>
        <dbReference type="SAM" id="MobiDB-lite"/>
    </source>
</evidence>
<dbReference type="InterPro" id="IPR008207">
    <property type="entry name" value="Sig_transdc_His_kin_Hpt_dom"/>
</dbReference>
<evidence type="ECO:0000259" key="15">
    <source>
        <dbReference type="PROSITE" id="PS50851"/>
    </source>
</evidence>
<dbReference type="SUPFAM" id="SSF55874">
    <property type="entry name" value="ATPase domain of HSP90 chaperone/DNA topoisomerase II/histidine kinase"/>
    <property type="match status" value="1"/>
</dbReference>
<feature type="compositionally biased region" description="Pro residues" evidence="13">
    <location>
        <begin position="236"/>
        <end position="246"/>
    </location>
</feature>
<keyword evidence="8" id="KW-0418">Kinase</keyword>
<keyword evidence="4" id="KW-0145">Chemotaxis</keyword>
<dbReference type="InterPro" id="IPR002545">
    <property type="entry name" value="CheW-lke_dom"/>
</dbReference>
<evidence type="ECO:0000256" key="1">
    <source>
        <dbReference type="ARBA" id="ARBA00000085"/>
    </source>
</evidence>
<dbReference type="CDD" id="cd16916">
    <property type="entry name" value="HATPase_CheA-like"/>
    <property type="match status" value="1"/>
</dbReference>
<dbReference type="PANTHER" id="PTHR43395">
    <property type="entry name" value="SENSOR HISTIDINE KINASE CHEA"/>
    <property type="match status" value="1"/>
</dbReference>
<evidence type="ECO:0000256" key="10">
    <source>
        <dbReference type="ARBA" id="ARBA00023012"/>
    </source>
</evidence>
<dbReference type="Pfam" id="PF01584">
    <property type="entry name" value="CheW"/>
    <property type="match status" value="1"/>
</dbReference>
<keyword evidence="5 12" id="KW-0597">Phosphoprotein</keyword>
<dbReference type="InterPro" id="IPR037006">
    <property type="entry name" value="CheA-like_homodim_sf"/>
</dbReference>
<feature type="domain" description="HPt" evidence="16">
    <location>
        <begin position="1"/>
        <end position="105"/>
    </location>
</feature>
<name>A0A7S9LNK7_9RHOB</name>
<dbReference type="SMART" id="SM00073">
    <property type="entry name" value="HPT"/>
    <property type="match status" value="1"/>
</dbReference>
<evidence type="ECO:0000256" key="8">
    <source>
        <dbReference type="ARBA" id="ARBA00022777"/>
    </source>
</evidence>
<proteinExistence type="predicted"/>
<evidence type="ECO:0000256" key="2">
    <source>
        <dbReference type="ARBA" id="ARBA00012438"/>
    </source>
</evidence>
<protein>
    <recommendedName>
        <fullName evidence="3">Chemotaxis protein CheA</fullName>
        <ecNumber evidence="2">2.7.13.3</ecNumber>
    </recommendedName>
</protein>
<keyword evidence="7" id="KW-0547">Nucleotide-binding</keyword>
<dbReference type="InterPro" id="IPR005467">
    <property type="entry name" value="His_kinase_dom"/>
</dbReference>
<feature type="domain" description="Histidine kinase" evidence="14">
    <location>
        <begin position="266"/>
        <end position="520"/>
    </location>
</feature>
<dbReference type="GO" id="GO:0006935">
    <property type="term" value="P:chemotaxis"/>
    <property type="evidence" value="ECO:0007669"/>
    <property type="project" value="UniProtKB-KW"/>
</dbReference>
<dbReference type="InterPro" id="IPR051315">
    <property type="entry name" value="Bact_Chemotaxis_CheA"/>
</dbReference>
<dbReference type="GO" id="GO:0005524">
    <property type="term" value="F:ATP binding"/>
    <property type="evidence" value="ECO:0007669"/>
    <property type="project" value="UniProtKB-KW"/>
</dbReference>
<evidence type="ECO:0000256" key="6">
    <source>
        <dbReference type="ARBA" id="ARBA00022679"/>
    </source>
</evidence>
<dbReference type="InterPro" id="IPR036890">
    <property type="entry name" value="HATPase_C_sf"/>
</dbReference>
<evidence type="ECO:0000256" key="3">
    <source>
        <dbReference type="ARBA" id="ARBA00021495"/>
    </source>
</evidence>
<evidence type="ECO:0000313" key="18">
    <source>
        <dbReference type="Proteomes" id="UP000594800"/>
    </source>
</evidence>
<dbReference type="SUPFAM" id="SSF47226">
    <property type="entry name" value="Histidine-containing phosphotransfer domain, HPT domain"/>
    <property type="match status" value="1"/>
</dbReference>
<dbReference type="Gene3D" id="2.30.30.40">
    <property type="entry name" value="SH3 Domains"/>
    <property type="match status" value="1"/>
</dbReference>
<feature type="domain" description="CheW-like" evidence="15">
    <location>
        <begin position="522"/>
        <end position="655"/>
    </location>
</feature>
<keyword evidence="6" id="KW-0808">Transferase</keyword>
<dbReference type="InterPro" id="IPR003594">
    <property type="entry name" value="HATPase_dom"/>
</dbReference>
<dbReference type="Proteomes" id="UP000594800">
    <property type="component" value="Chromosome"/>
</dbReference>
<dbReference type="PANTHER" id="PTHR43395:SF10">
    <property type="entry name" value="CHEMOTAXIS PROTEIN CHEA"/>
    <property type="match status" value="1"/>
</dbReference>
<evidence type="ECO:0000256" key="9">
    <source>
        <dbReference type="ARBA" id="ARBA00022840"/>
    </source>
</evidence>
<dbReference type="Pfam" id="PF01627">
    <property type="entry name" value="Hpt"/>
    <property type="match status" value="1"/>
</dbReference>
<dbReference type="InterPro" id="IPR004105">
    <property type="entry name" value="CheA-like_dim"/>
</dbReference>
<evidence type="ECO:0000256" key="7">
    <source>
        <dbReference type="ARBA" id="ARBA00022741"/>
    </source>
</evidence>
<dbReference type="SUPFAM" id="SSF50341">
    <property type="entry name" value="CheW-like"/>
    <property type="match status" value="1"/>
</dbReference>
<accession>A0A7S9LNK7</accession>
<dbReference type="RefSeq" id="WP_196101607.1">
    <property type="nucleotide sequence ID" value="NZ_CP064942.1"/>
</dbReference>
<dbReference type="EC" id="2.7.13.3" evidence="2"/>
<dbReference type="Gene3D" id="1.10.287.560">
    <property type="entry name" value="Histidine kinase CheA-like, homodimeric domain"/>
    <property type="match status" value="1"/>
</dbReference>